<dbReference type="GO" id="GO:0009279">
    <property type="term" value="C:cell outer membrane"/>
    <property type="evidence" value="ECO:0007669"/>
    <property type="project" value="InterPro"/>
</dbReference>
<name>A0A9E2W860_9BACT</name>
<dbReference type="AlphaFoldDB" id="A0A9E2W860"/>
<dbReference type="PANTHER" id="PTHR31284:SF10">
    <property type="entry name" value="ACID PHOSPHATASE-LIKE PROTEIN"/>
    <property type="match status" value="1"/>
</dbReference>
<evidence type="ECO:0000313" key="1">
    <source>
        <dbReference type="EMBL" id="MBV4357991.1"/>
    </source>
</evidence>
<gene>
    <name evidence="1" type="ORF">KTO63_12580</name>
</gene>
<dbReference type="PANTHER" id="PTHR31284">
    <property type="entry name" value="ACID PHOSPHATASE-LIKE PROTEIN"/>
    <property type="match status" value="1"/>
</dbReference>
<protein>
    <submittedName>
        <fullName evidence="1">5'-nucleotidase, lipoprotein e(P4) family</fullName>
    </submittedName>
</protein>
<proteinExistence type="predicted"/>
<reference evidence="1" key="1">
    <citation type="submission" date="2021-06" db="EMBL/GenBank/DDBJ databases">
        <authorList>
            <person name="Huq M.A."/>
        </authorList>
    </citation>
    <scope>NUCLEOTIDE SEQUENCE</scope>
    <source>
        <strain evidence="1">MAH-26</strain>
    </source>
</reference>
<comment type="caution">
    <text evidence="1">The sequence shown here is derived from an EMBL/GenBank/DDBJ whole genome shotgun (WGS) entry which is preliminary data.</text>
</comment>
<dbReference type="SFLD" id="SFLDS00003">
    <property type="entry name" value="Haloacid_Dehalogenase"/>
    <property type="match status" value="1"/>
</dbReference>
<dbReference type="NCBIfam" id="TIGR01533">
    <property type="entry name" value="lipo_e_P4"/>
    <property type="match status" value="1"/>
</dbReference>
<dbReference type="Pfam" id="PF03767">
    <property type="entry name" value="Acid_phosphat_B"/>
    <property type="match status" value="1"/>
</dbReference>
<dbReference type="CDD" id="cd07534">
    <property type="entry name" value="HAD_CAP"/>
    <property type="match status" value="1"/>
</dbReference>
<accession>A0A9E2W860</accession>
<organism evidence="1 2">
    <name type="scientific">Pinibacter aurantiacus</name>
    <dbReference type="NCBI Taxonomy" id="2851599"/>
    <lineage>
        <taxon>Bacteria</taxon>
        <taxon>Pseudomonadati</taxon>
        <taxon>Bacteroidota</taxon>
        <taxon>Chitinophagia</taxon>
        <taxon>Chitinophagales</taxon>
        <taxon>Chitinophagaceae</taxon>
        <taxon>Pinibacter</taxon>
    </lineage>
</organism>
<dbReference type="InterPro" id="IPR006423">
    <property type="entry name" value="Lipo_e_P4"/>
</dbReference>
<evidence type="ECO:0000313" key="2">
    <source>
        <dbReference type="Proteomes" id="UP000812270"/>
    </source>
</evidence>
<dbReference type="Proteomes" id="UP000812270">
    <property type="component" value="Unassembled WGS sequence"/>
</dbReference>
<keyword evidence="1" id="KW-0449">Lipoprotein</keyword>
<dbReference type="RefSeq" id="WP_217791642.1">
    <property type="nucleotide sequence ID" value="NZ_JAHSPG010000008.1"/>
</dbReference>
<dbReference type="PIRSF" id="PIRSF019271">
    <property type="entry name" value="Acid_Ptase_C"/>
    <property type="match status" value="1"/>
</dbReference>
<dbReference type="EMBL" id="JAHSPG010000008">
    <property type="protein sequence ID" value="MBV4357991.1"/>
    <property type="molecule type" value="Genomic_DNA"/>
</dbReference>
<dbReference type="PROSITE" id="PS51257">
    <property type="entry name" value="PROKAR_LIPOPROTEIN"/>
    <property type="match status" value="1"/>
</dbReference>
<dbReference type="InterPro" id="IPR005519">
    <property type="entry name" value="Acid_phosphat_B-like"/>
</dbReference>
<dbReference type="SFLD" id="SFLDG01125">
    <property type="entry name" value="C1.1:_Acid_Phosphatase_Like"/>
    <property type="match status" value="1"/>
</dbReference>
<sequence>MRKYLFILAAFGAACSPSKHTQSTTSSSIVIDGKLWASVYQQKAAEYKALCFQAYNIAQLRLDQSLQAAGKPKAVVTDIDETFLDNSPYAAKQSLSGKDYDAATWSEWTSLGQADTLAGALGFFKYAASQNVEVFYITNRDEKERAGTLKNLQKFGFPFADDAHLVMRQPGSSSSKESRRQTLLQSHEIILLLGDNLGDFSALFDKKNLDERSANTAISAGEFGKRFIVLPNPSYGDWESALYNYNYKLSAAQKDSVMKANVKGF</sequence>
<keyword evidence="2" id="KW-1185">Reference proteome</keyword>